<dbReference type="EMBL" id="JBHFNQ010000049">
    <property type="protein sequence ID" value="MFB2876383.1"/>
    <property type="molecule type" value="Genomic_DNA"/>
</dbReference>
<dbReference type="Proteomes" id="UP001576774">
    <property type="component" value="Unassembled WGS sequence"/>
</dbReference>
<name>A0ABV4X0T0_9CYAN</name>
<comment type="caution">
    <text evidence="1">The sequence shown here is derived from an EMBL/GenBank/DDBJ whole genome shotgun (WGS) entry which is preliminary data.</text>
</comment>
<evidence type="ECO:0000313" key="2">
    <source>
        <dbReference type="Proteomes" id="UP001576774"/>
    </source>
</evidence>
<organism evidence="1 2">
    <name type="scientific">Floridaenema aerugineum BLCC-F46</name>
    <dbReference type="NCBI Taxonomy" id="3153654"/>
    <lineage>
        <taxon>Bacteria</taxon>
        <taxon>Bacillati</taxon>
        <taxon>Cyanobacteriota</taxon>
        <taxon>Cyanophyceae</taxon>
        <taxon>Oscillatoriophycideae</taxon>
        <taxon>Aerosakkonematales</taxon>
        <taxon>Aerosakkonemataceae</taxon>
        <taxon>Floridanema</taxon>
        <taxon>Floridanema aerugineum</taxon>
    </lineage>
</organism>
<keyword evidence="2" id="KW-1185">Reference proteome</keyword>
<dbReference type="RefSeq" id="WP_413269520.1">
    <property type="nucleotide sequence ID" value="NZ_JBHFNQ010000049.1"/>
</dbReference>
<evidence type="ECO:0000313" key="1">
    <source>
        <dbReference type="EMBL" id="MFB2876383.1"/>
    </source>
</evidence>
<accession>A0ABV4X0T0</accession>
<proteinExistence type="predicted"/>
<evidence type="ECO:0008006" key="3">
    <source>
        <dbReference type="Google" id="ProtNLM"/>
    </source>
</evidence>
<protein>
    <recommendedName>
        <fullName evidence="3">Calcium-binding protein</fullName>
    </recommendedName>
</protein>
<reference evidence="1 2" key="1">
    <citation type="submission" date="2024-09" db="EMBL/GenBank/DDBJ databases">
        <title>Floridaenema gen nov. (Aerosakkonemataceae, Aerosakkonematales ord. nov., Cyanobacteria) from benthic tropical and subtropical fresh waters, with the description of four new species.</title>
        <authorList>
            <person name="Moretto J.A."/>
            <person name="Berthold D.E."/>
            <person name="Lefler F.W."/>
            <person name="Huang I.-S."/>
            <person name="Laughinghouse H. IV."/>
        </authorList>
    </citation>
    <scope>NUCLEOTIDE SEQUENCE [LARGE SCALE GENOMIC DNA]</scope>
    <source>
        <strain evidence="1 2">BLCC-F46</strain>
    </source>
</reference>
<gene>
    <name evidence="1" type="ORF">ACE1CC_05775</name>
</gene>
<sequence length="258" mass="28026">MSLAIFDEQFYLANNPDVKASVEAGNFRSGREHFEKYGLKEGRTLVSPYYDEAAYLRKFPDVATAVQNKLIPSGLAHYIQAGEAEGRSGTPFNEEFYLLAYPDVANAVKTGTFSSGFDHYRKVGQFEERGAFFTGTSGSDRIKSFGRVAIVYGVDPLTEGGSIPQVDTLIGGNGLDIFTLGDYYIGAGNADYAVIQNFNPLHFDLIGFSGRSSDYNFQVFNGNTNISTTNGDLVAVVEGNTNLSVLSSDPFTNVFIVG</sequence>